<evidence type="ECO:0000313" key="1">
    <source>
        <dbReference type="EMBL" id="KAJ9055442.1"/>
    </source>
</evidence>
<feature type="non-terminal residue" evidence="1">
    <location>
        <position position="225"/>
    </location>
</feature>
<dbReference type="Proteomes" id="UP001165960">
    <property type="component" value="Unassembled WGS sequence"/>
</dbReference>
<gene>
    <name evidence="1" type="ORF">DSO57_1003939</name>
</gene>
<dbReference type="EMBL" id="QTSX02006399">
    <property type="protein sequence ID" value="KAJ9055442.1"/>
    <property type="molecule type" value="Genomic_DNA"/>
</dbReference>
<accession>A0ACC2RZH1</accession>
<protein>
    <submittedName>
        <fullName evidence="1">Uncharacterized protein</fullName>
    </submittedName>
</protein>
<reference evidence="1" key="1">
    <citation type="submission" date="2022-04" db="EMBL/GenBank/DDBJ databases">
        <title>Genome of the entomopathogenic fungus Entomophthora muscae.</title>
        <authorList>
            <person name="Elya C."/>
            <person name="Lovett B.R."/>
            <person name="Lee E."/>
            <person name="Macias A.M."/>
            <person name="Hajek A.E."/>
            <person name="De Bivort B.L."/>
            <person name="Kasson M.T."/>
            <person name="De Fine Licht H.H."/>
            <person name="Stajich J.E."/>
        </authorList>
    </citation>
    <scope>NUCLEOTIDE SEQUENCE</scope>
    <source>
        <strain evidence="1">Berkeley</strain>
    </source>
</reference>
<evidence type="ECO:0000313" key="2">
    <source>
        <dbReference type="Proteomes" id="UP001165960"/>
    </source>
</evidence>
<keyword evidence="2" id="KW-1185">Reference proteome</keyword>
<organism evidence="1 2">
    <name type="scientific">Entomophthora muscae</name>
    <dbReference type="NCBI Taxonomy" id="34485"/>
    <lineage>
        <taxon>Eukaryota</taxon>
        <taxon>Fungi</taxon>
        <taxon>Fungi incertae sedis</taxon>
        <taxon>Zoopagomycota</taxon>
        <taxon>Entomophthoromycotina</taxon>
        <taxon>Entomophthoromycetes</taxon>
        <taxon>Entomophthorales</taxon>
        <taxon>Entomophthoraceae</taxon>
        <taxon>Entomophthora</taxon>
    </lineage>
</organism>
<proteinExistence type="predicted"/>
<name>A0ACC2RZH1_9FUNG</name>
<sequence>MGDPVYALNPTFSGSGLTSLLDASDSKLQNDAFYLSLAALAPKIQPVKVLEPTDTFEQCELAKRLGPGSKNTSMWDVSIAWILVIVFGQANLRFEATDQENQIVLKLDKHQTMLQSPELELRHLSNSSITCHLGTGFEFPNLPFKAKGQKNQLGVFLDELNAPITIEKLPFRNIVDAIQKLSQTSSLMPQVEPLKLSRRVKNSLKAQAKWYKEIIPPMISLFVIL</sequence>
<comment type="caution">
    <text evidence="1">The sequence shown here is derived from an EMBL/GenBank/DDBJ whole genome shotgun (WGS) entry which is preliminary data.</text>
</comment>